<gene>
    <name evidence="5 6" type="primary">cbiD</name>
    <name evidence="6" type="ORF">WMO38_01170</name>
</gene>
<keyword evidence="1 5" id="KW-0169">Cobalamin biosynthesis</keyword>
<proteinExistence type="inferred from homology"/>
<comment type="similarity">
    <text evidence="5">Belongs to the CbiD family.</text>
</comment>
<dbReference type="InterPro" id="IPR036074">
    <property type="entry name" value="CbiD_sf"/>
</dbReference>
<evidence type="ECO:0000256" key="5">
    <source>
        <dbReference type="HAMAP-Rule" id="MF_00787"/>
    </source>
</evidence>
<dbReference type="Pfam" id="PF01888">
    <property type="entry name" value="CbiD"/>
    <property type="match status" value="1"/>
</dbReference>
<dbReference type="SUPFAM" id="SSF111342">
    <property type="entry name" value="CbiD-like"/>
    <property type="match status" value="1"/>
</dbReference>
<dbReference type="PANTHER" id="PTHR35863">
    <property type="entry name" value="COBALT-PRECORRIN-5B C(1)-METHYLTRANSFERASE"/>
    <property type="match status" value="1"/>
</dbReference>
<dbReference type="GO" id="GO:0008168">
    <property type="term" value="F:methyltransferase activity"/>
    <property type="evidence" value="ECO:0007669"/>
    <property type="project" value="UniProtKB-KW"/>
</dbReference>
<evidence type="ECO:0000313" key="6">
    <source>
        <dbReference type="EMBL" id="MEQ2533716.1"/>
    </source>
</evidence>
<evidence type="ECO:0000256" key="2">
    <source>
        <dbReference type="ARBA" id="ARBA00022603"/>
    </source>
</evidence>
<dbReference type="HAMAP" id="MF_00787">
    <property type="entry name" value="CbiD"/>
    <property type="match status" value="1"/>
</dbReference>
<keyword evidence="3 5" id="KW-0808">Transferase</keyword>
<accession>A0ABV1GJW6</accession>
<keyword evidence="4 5" id="KW-0949">S-adenosyl-L-methionine</keyword>
<protein>
    <recommendedName>
        <fullName evidence="5">Cobalt-precorrin-5B C(1)-methyltransferase</fullName>
        <ecNumber evidence="5">2.1.1.195</ecNumber>
    </recommendedName>
    <alternativeName>
        <fullName evidence="5">Cobalt-precorrin-6A synthase</fullName>
    </alternativeName>
</protein>
<dbReference type="Proteomes" id="UP001480973">
    <property type="component" value="Unassembled WGS sequence"/>
</dbReference>
<evidence type="ECO:0000313" key="7">
    <source>
        <dbReference type="Proteomes" id="UP001480973"/>
    </source>
</evidence>
<evidence type="ECO:0000256" key="3">
    <source>
        <dbReference type="ARBA" id="ARBA00022679"/>
    </source>
</evidence>
<organism evidence="6 7">
    <name type="scientific">Lachnospira intestinalis</name>
    <dbReference type="NCBI Taxonomy" id="3133158"/>
    <lineage>
        <taxon>Bacteria</taxon>
        <taxon>Bacillati</taxon>
        <taxon>Bacillota</taxon>
        <taxon>Clostridia</taxon>
        <taxon>Lachnospirales</taxon>
        <taxon>Lachnospiraceae</taxon>
        <taxon>Lachnospira</taxon>
    </lineage>
</organism>
<dbReference type="Gene3D" id="3.30.2110.10">
    <property type="entry name" value="CbiD-like"/>
    <property type="match status" value="1"/>
</dbReference>
<evidence type="ECO:0000256" key="4">
    <source>
        <dbReference type="ARBA" id="ARBA00022691"/>
    </source>
</evidence>
<comment type="function">
    <text evidence="5">Catalyzes the methylation of C-1 in cobalt-precorrin-5B to form cobalt-precorrin-6A.</text>
</comment>
<keyword evidence="7" id="KW-1185">Reference proteome</keyword>
<comment type="caution">
    <text evidence="6">The sequence shown here is derived from an EMBL/GenBank/DDBJ whole genome shotgun (WGS) entry which is preliminary data.</text>
</comment>
<dbReference type="InterPro" id="IPR002748">
    <property type="entry name" value="CbiD"/>
</dbReference>
<evidence type="ECO:0000256" key="1">
    <source>
        <dbReference type="ARBA" id="ARBA00022573"/>
    </source>
</evidence>
<sequence>MLEKYVSKGSKKLRCGFTTGTCAAAASAGAARMLLSGKVIENITVITPSGNSVTVGLTDIKKENDYVSCAVQKDSGDDPDVTDKILVYSTVSYEKSGITVDGGEGVGRVTKKGLKQQIGEAAINPVPRKMIEEQLKTAASDYSYDGGLKAVISVPMGIQIAKKTFNPRLGIEGGISILGTTGIVEPMSEQALIDTISVELDVRKAQNEEFIIVTPGNYGQDFLRDNLGIAVDKCVKCSNFIGDTIDMCIEKGFKSMLLVGHIGKLSKLGCTIYNTHSRYADGRMEAFALCAALCGAEREVLENILGCITTDAALEILKKEGIFDETIKMLEKRIDRSLKLRAKGSIEIGMITFSEEYGILCKTENADNMLKKLK</sequence>
<dbReference type="PIRSF" id="PIRSF026782">
    <property type="entry name" value="CbiD"/>
    <property type="match status" value="1"/>
</dbReference>
<dbReference type="PANTHER" id="PTHR35863:SF1">
    <property type="entry name" value="COBALT-PRECORRIN-5B C(1)-METHYLTRANSFERASE"/>
    <property type="match status" value="1"/>
</dbReference>
<comment type="pathway">
    <text evidence="5">Cofactor biosynthesis; adenosylcobalamin biosynthesis; cob(II)yrinate a,c-diamide from sirohydrochlorin (anaerobic route): step 6/10.</text>
</comment>
<dbReference type="EMBL" id="JBBMES010000001">
    <property type="protein sequence ID" value="MEQ2533716.1"/>
    <property type="molecule type" value="Genomic_DNA"/>
</dbReference>
<dbReference type="GO" id="GO:0032259">
    <property type="term" value="P:methylation"/>
    <property type="evidence" value="ECO:0007669"/>
    <property type="project" value="UniProtKB-KW"/>
</dbReference>
<comment type="catalytic activity">
    <reaction evidence="5">
        <text>Co-precorrin-5B + S-adenosyl-L-methionine = Co-precorrin-6A + S-adenosyl-L-homocysteine</text>
        <dbReference type="Rhea" id="RHEA:26285"/>
        <dbReference type="ChEBI" id="CHEBI:57856"/>
        <dbReference type="ChEBI" id="CHEBI:59789"/>
        <dbReference type="ChEBI" id="CHEBI:60063"/>
        <dbReference type="ChEBI" id="CHEBI:60064"/>
        <dbReference type="EC" id="2.1.1.195"/>
    </reaction>
</comment>
<reference evidence="6 7" key="1">
    <citation type="submission" date="2024-03" db="EMBL/GenBank/DDBJ databases">
        <title>Human intestinal bacterial collection.</title>
        <authorList>
            <person name="Pauvert C."/>
            <person name="Hitch T.C.A."/>
            <person name="Clavel T."/>
        </authorList>
    </citation>
    <scope>NUCLEOTIDE SEQUENCE [LARGE SCALE GENOMIC DNA]</scope>
    <source>
        <strain evidence="6 7">CLA-JM-H10</strain>
    </source>
</reference>
<name>A0ABV1GJW6_9FIRM</name>
<keyword evidence="2 5" id="KW-0489">Methyltransferase</keyword>
<dbReference type="NCBIfam" id="TIGR00312">
    <property type="entry name" value="cbiD"/>
    <property type="match status" value="1"/>
</dbReference>
<dbReference type="EC" id="2.1.1.195" evidence="5"/>